<evidence type="ECO:0000259" key="5">
    <source>
        <dbReference type="Pfam" id="PF02441"/>
    </source>
</evidence>
<keyword evidence="3 4" id="KW-0288">FMN</keyword>
<keyword evidence="1 3" id="KW-0210">Decarboxylase</keyword>
<feature type="binding site" evidence="3">
    <location>
        <position position="337"/>
    </location>
    <ligand>
        <name>CTP</name>
        <dbReference type="ChEBI" id="CHEBI:37563"/>
    </ligand>
</feature>
<sequence length="400" mass="43335">MSLKGKKILLGVTGGIAAYKAISLTSKFTQLGAIVKVILTNGAQEFVTPLSFQAISRQPVYLDTFDELDPAEIQHIALADWADYVVVAPATANLIGKYANGIADDMLSTTLLAVTCPIYFAPAMNVHMYEHPAVINNMDTLRARGVIFIEPGEGYLACGYVGKGRLSEPETIADVLVEASNRAAILKGKKVLITAGPTEEKIDPVRVLTNHSSGKMGFELAAAANELGAEVTLISGPVTLETPVGVHRIDVISSEDMYRAVMNQYVHHDIVIKTAAVSDYTPSVSYDQKVKKTDGPLLLELKRTKDILQALGEQKTHQYLVGFAAETNDVLAYGKKKLENKQLDMVVINDISQPNQGFNADTNAVHILTKTGKEINIPLKSKTEIAQDLLSMIAKEVDRS</sequence>
<keyword evidence="2 3" id="KW-0456">Lyase</keyword>
<comment type="caution">
    <text evidence="3">Lacks conserved residue(s) required for the propagation of feature annotation.</text>
</comment>
<dbReference type="GO" id="GO:0004632">
    <property type="term" value="F:phosphopantothenate--cysteine ligase activity"/>
    <property type="evidence" value="ECO:0007669"/>
    <property type="project" value="UniProtKB-UniRule"/>
</dbReference>
<name>A0A511WX91_9BACI</name>
<dbReference type="SUPFAM" id="SSF102645">
    <property type="entry name" value="CoaB-like"/>
    <property type="match status" value="1"/>
</dbReference>
<dbReference type="Proteomes" id="UP000321400">
    <property type="component" value="Unassembled WGS sequence"/>
</dbReference>
<dbReference type="GO" id="GO:0015937">
    <property type="term" value="P:coenzyme A biosynthetic process"/>
    <property type="evidence" value="ECO:0007669"/>
    <property type="project" value="UniProtKB-UniRule"/>
</dbReference>
<dbReference type="GO" id="GO:0015941">
    <property type="term" value="P:pantothenate catabolic process"/>
    <property type="evidence" value="ECO:0007669"/>
    <property type="project" value="InterPro"/>
</dbReference>
<keyword evidence="8" id="KW-1185">Reference proteome</keyword>
<dbReference type="UniPathway" id="UPA00241">
    <property type="reaction ID" value="UER00353"/>
</dbReference>
<dbReference type="RefSeq" id="WP_089799467.1">
    <property type="nucleotide sequence ID" value="NZ_BJYE01000002.1"/>
</dbReference>
<evidence type="ECO:0000256" key="4">
    <source>
        <dbReference type="RuleBase" id="RU364078"/>
    </source>
</evidence>
<reference evidence="7 8" key="1">
    <citation type="submission" date="2019-07" db="EMBL/GenBank/DDBJ databases">
        <title>Whole genome shotgun sequence of Halolactibacillus alkaliphilus NBRC 103919.</title>
        <authorList>
            <person name="Hosoyama A."/>
            <person name="Uohara A."/>
            <person name="Ohji S."/>
            <person name="Ichikawa N."/>
        </authorList>
    </citation>
    <scope>NUCLEOTIDE SEQUENCE [LARGE SCALE GENOMIC DNA]</scope>
    <source>
        <strain evidence="7 8">NBRC 103919</strain>
    </source>
</reference>
<evidence type="ECO:0000256" key="1">
    <source>
        <dbReference type="ARBA" id="ARBA00022793"/>
    </source>
</evidence>
<dbReference type="InterPro" id="IPR035929">
    <property type="entry name" value="CoaB-like_sf"/>
</dbReference>
<dbReference type="EMBL" id="BJYE01000002">
    <property type="protein sequence ID" value="GEN55730.1"/>
    <property type="molecule type" value="Genomic_DNA"/>
</dbReference>
<keyword evidence="3 4" id="KW-0285">Flavoprotein</keyword>
<feature type="binding site" evidence="3">
    <location>
        <position position="289"/>
    </location>
    <ligand>
        <name>CTP</name>
        <dbReference type="ChEBI" id="CHEBI:37563"/>
    </ligand>
</feature>
<comment type="cofactor">
    <cofactor evidence="3">
        <name>FMN</name>
        <dbReference type="ChEBI" id="CHEBI:58210"/>
    </cofactor>
    <text evidence="3">Binds 1 FMN per subunit.</text>
</comment>
<keyword evidence="3" id="KW-0479">Metal-binding</keyword>
<dbReference type="GO" id="GO:0046872">
    <property type="term" value="F:metal ion binding"/>
    <property type="evidence" value="ECO:0007669"/>
    <property type="project" value="UniProtKB-KW"/>
</dbReference>
<dbReference type="EC" id="6.3.2.5" evidence="3"/>
<comment type="cofactor">
    <cofactor evidence="3">
        <name>Mg(2+)</name>
        <dbReference type="ChEBI" id="CHEBI:18420"/>
    </cofactor>
</comment>
<keyword evidence="3" id="KW-0511">Multifunctional enzyme</keyword>
<comment type="catalytic activity">
    <reaction evidence="3 4">
        <text>N-[(R)-4-phosphopantothenoyl]-L-cysteine + H(+) = (R)-4'-phosphopantetheine + CO2</text>
        <dbReference type="Rhea" id="RHEA:16793"/>
        <dbReference type="ChEBI" id="CHEBI:15378"/>
        <dbReference type="ChEBI" id="CHEBI:16526"/>
        <dbReference type="ChEBI" id="CHEBI:59458"/>
        <dbReference type="ChEBI" id="CHEBI:61723"/>
        <dbReference type="EC" id="4.1.1.36"/>
    </reaction>
</comment>
<comment type="similarity">
    <text evidence="3 4">In the N-terminal section; belongs to the HFCD (homo-oligomeric flavin containing Cys decarboxylase) superfamily.</text>
</comment>
<comment type="function">
    <text evidence="3">Catalyzes two sequential steps in the biosynthesis of coenzyme A. In the first step cysteine is conjugated to 4'-phosphopantothenate to form 4-phosphopantothenoylcysteine. In the second step the latter compound is decarboxylated to form 4'-phosphopantotheine.</text>
</comment>
<feature type="active site" description="Proton donor" evidence="3">
    <location>
        <position position="158"/>
    </location>
</feature>
<comment type="function">
    <text evidence="4">Catalyzes two steps in the biosynthesis of coenzyme A. In the first step cysteine is conjugated to 4'-phosphopantothenate to form 4-phosphopantothenoylcysteine, in the latter compound is decarboxylated to form 4'-phosphopantotheine.</text>
</comment>
<comment type="caution">
    <text evidence="7">The sequence shown here is derived from an EMBL/GenBank/DDBJ whole genome shotgun (WGS) entry which is preliminary data.</text>
</comment>
<dbReference type="Pfam" id="PF02441">
    <property type="entry name" value="Flavoprotein"/>
    <property type="match status" value="1"/>
</dbReference>
<dbReference type="GO" id="GO:0010181">
    <property type="term" value="F:FMN binding"/>
    <property type="evidence" value="ECO:0007669"/>
    <property type="project" value="UniProtKB-UniRule"/>
</dbReference>
<keyword evidence="3" id="KW-0460">Magnesium</keyword>
<feature type="region of interest" description="Phosphopantothenoylcysteine decarboxylase" evidence="3">
    <location>
        <begin position="1"/>
        <end position="190"/>
    </location>
</feature>
<feature type="region of interest" description="Phosphopantothenate--cysteine ligase" evidence="3">
    <location>
        <begin position="191"/>
        <end position="400"/>
    </location>
</feature>
<evidence type="ECO:0000256" key="3">
    <source>
        <dbReference type="HAMAP-Rule" id="MF_02225"/>
    </source>
</evidence>
<dbReference type="InterPro" id="IPR007085">
    <property type="entry name" value="DNA/pantothenate-metab_flavo_C"/>
</dbReference>
<feature type="domain" description="Flavoprotein" evidence="5">
    <location>
        <begin position="6"/>
        <end position="176"/>
    </location>
</feature>
<comment type="catalytic activity">
    <reaction evidence="3 4">
        <text>(R)-4'-phosphopantothenate + L-cysteine + CTP = N-[(R)-4-phosphopantothenoyl]-L-cysteine + CMP + diphosphate + H(+)</text>
        <dbReference type="Rhea" id="RHEA:19397"/>
        <dbReference type="ChEBI" id="CHEBI:10986"/>
        <dbReference type="ChEBI" id="CHEBI:15378"/>
        <dbReference type="ChEBI" id="CHEBI:33019"/>
        <dbReference type="ChEBI" id="CHEBI:35235"/>
        <dbReference type="ChEBI" id="CHEBI:37563"/>
        <dbReference type="ChEBI" id="CHEBI:59458"/>
        <dbReference type="ChEBI" id="CHEBI:60377"/>
        <dbReference type="EC" id="6.3.2.5"/>
    </reaction>
</comment>
<organism evidence="7 8">
    <name type="scientific">Halolactibacillus alkaliphilus</name>
    <dbReference type="NCBI Taxonomy" id="442899"/>
    <lineage>
        <taxon>Bacteria</taxon>
        <taxon>Bacillati</taxon>
        <taxon>Bacillota</taxon>
        <taxon>Bacilli</taxon>
        <taxon>Bacillales</taxon>
        <taxon>Bacillaceae</taxon>
        <taxon>Halolactibacillus</taxon>
    </lineage>
</organism>
<accession>A0A511WX91</accession>
<comment type="similarity">
    <text evidence="3 4">In the C-terminal section; belongs to the PPC synthetase family.</text>
</comment>
<dbReference type="STRING" id="442899.SAMN05720591_10260"/>
<dbReference type="GO" id="GO:0004633">
    <property type="term" value="F:phosphopantothenoylcysteine decarboxylase activity"/>
    <property type="evidence" value="ECO:0007669"/>
    <property type="project" value="UniProtKB-UniRule"/>
</dbReference>
<dbReference type="EC" id="4.1.1.36" evidence="3"/>
<comment type="pathway">
    <text evidence="3 4">Cofactor biosynthesis; coenzyme A biosynthesis; CoA from (R)-pantothenate: step 3/5.</text>
</comment>
<dbReference type="Gene3D" id="3.40.50.10300">
    <property type="entry name" value="CoaB-like"/>
    <property type="match status" value="1"/>
</dbReference>
<dbReference type="OrthoDB" id="9802554at2"/>
<dbReference type="PANTHER" id="PTHR14359">
    <property type="entry name" value="HOMO-OLIGOMERIC FLAVIN CONTAINING CYS DECARBOXYLASE FAMILY"/>
    <property type="match status" value="1"/>
</dbReference>
<comment type="pathway">
    <text evidence="3 4">Cofactor biosynthesis; coenzyme A biosynthesis; CoA from (R)-pantothenate: step 2/5.</text>
</comment>
<dbReference type="GO" id="GO:0071513">
    <property type="term" value="C:phosphopantothenoylcysteine decarboxylase complex"/>
    <property type="evidence" value="ECO:0007669"/>
    <property type="project" value="TreeGrafter"/>
</dbReference>
<keyword evidence="3 4" id="KW-0436">Ligase</keyword>
<feature type="binding site" evidence="3">
    <location>
        <position position="341"/>
    </location>
    <ligand>
        <name>CTP</name>
        <dbReference type="ChEBI" id="CHEBI:37563"/>
    </ligand>
</feature>
<feature type="binding site" evidence="3">
    <location>
        <position position="323"/>
    </location>
    <ligand>
        <name>CTP</name>
        <dbReference type="ChEBI" id="CHEBI:37563"/>
    </ligand>
</feature>
<dbReference type="Pfam" id="PF04127">
    <property type="entry name" value="DFP"/>
    <property type="match status" value="1"/>
</dbReference>
<gene>
    <name evidence="7" type="primary">dfp</name>
    <name evidence="3" type="synonym">coaBC</name>
    <name evidence="7" type="ORF">HAL01_01940</name>
</gene>
<dbReference type="InterPro" id="IPR005252">
    <property type="entry name" value="CoaBC"/>
</dbReference>
<dbReference type="SUPFAM" id="SSF52507">
    <property type="entry name" value="Homo-oligomeric flavin-containing Cys decarboxylases, HFCD"/>
    <property type="match status" value="1"/>
</dbReference>
<feature type="domain" description="DNA/pantothenate metabolism flavoprotein C-terminal" evidence="6">
    <location>
        <begin position="186"/>
        <end position="395"/>
    </location>
</feature>
<dbReference type="Gene3D" id="3.40.50.1950">
    <property type="entry name" value="Flavin prenyltransferase-like"/>
    <property type="match status" value="1"/>
</dbReference>
<dbReference type="InterPro" id="IPR036551">
    <property type="entry name" value="Flavin_trans-like"/>
</dbReference>
<proteinExistence type="inferred from homology"/>
<feature type="binding site" evidence="3">
    <location>
        <position position="279"/>
    </location>
    <ligand>
        <name>CTP</name>
        <dbReference type="ChEBI" id="CHEBI:37563"/>
    </ligand>
</feature>
<dbReference type="AlphaFoldDB" id="A0A511WX91"/>
<protein>
    <recommendedName>
        <fullName evidence="3">Coenzyme A biosynthesis bifunctional protein CoaBC</fullName>
    </recommendedName>
    <alternativeName>
        <fullName evidence="3">DNA/pantothenate metabolism flavoprotein</fullName>
    </alternativeName>
    <alternativeName>
        <fullName evidence="3">Phosphopantothenoylcysteine synthetase/decarboxylase</fullName>
        <shortName evidence="3">PPCS-PPCDC</shortName>
    </alternativeName>
    <domain>
        <recommendedName>
            <fullName evidence="3">Phosphopantothenoylcysteine decarboxylase</fullName>
            <shortName evidence="3">PPC decarboxylase</shortName>
            <shortName evidence="3">PPC-DC</shortName>
            <ecNumber evidence="3">4.1.1.36</ecNumber>
        </recommendedName>
        <alternativeName>
            <fullName evidence="3">CoaC</fullName>
        </alternativeName>
    </domain>
    <domain>
        <recommendedName>
            <fullName evidence="3">Phosphopantothenate--cysteine ligase</fullName>
            <ecNumber evidence="3">6.3.2.5</ecNumber>
        </recommendedName>
        <alternativeName>
            <fullName evidence="3">CoaB</fullName>
        </alternativeName>
        <alternativeName>
            <fullName evidence="3">Phosphopantothenoylcysteine synthetase</fullName>
            <shortName evidence="3">PPC synthetase</shortName>
            <shortName evidence="3">PPC-S</shortName>
        </alternativeName>
    </domain>
</protein>
<evidence type="ECO:0000259" key="6">
    <source>
        <dbReference type="Pfam" id="PF04127"/>
    </source>
</evidence>
<dbReference type="NCBIfam" id="TIGR00521">
    <property type="entry name" value="coaBC_dfp"/>
    <property type="match status" value="1"/>
</dbReference>
<evidence type="ECO:0000313" key="8">
    <source>
        <dbReference type="Proteomes" id="UP000321400"/>
    </source>
</evidence>
<evidence type="ECO:0000256" key="2">
    <source>
        <dbReference type="ARBA" id="ARBA00023239"/>
    </source>
</evidence>
<evidence type="ECO:0000313" key="7">
    <source>
        <dbReference type="EMBL" id="GEN55730.1"/>
    </source>
</evidence>
<dbReference type="HAMAP" id="MF_02225">
    <property type="entry name" value="CoaBC"/>
    <property type="match status" value="1"/>
</dbReference>
<dbReference type="InterPro" id="IPR003382">
    <property type="entry name" value="Flavoprotein"/>
</dbReference>
<dbReference type="PANTHER" id="PTHR14359:SF6">
    <property type="entry name" value="PHOSPHOPANTOTHENOYLCYSTEINE DECARBOXYLASE"/>
    <property type="match status" value="1"/>
</dbReference>